<reference evidence="6" key="2">
    <citation type="submission" date="2011-02" db="EMBL/GenBank/DDBJ databases">
        <title>The complete genome of Syntrophobotulus glycolicus DSM 8271.</title>
        <authorList>
            <person name="Lucas S."/>
            <person name="Copeland A."/>
            <person name="Lapidus A."/>
            <person name="Bruce D."/>
            <person name="Goodwin L."/>
            <person name="Pitluck S."/>
            <person name="Kyrpides N."/>
            <person name="Mavromatis K."/>
            <person name="Pagani I."/>
            <person name="Ivanova N."/>
            <person name="Mikhailova N."/>
            <person name="Chertkov O."/>
            <person name="Held B."/>
            <person name="Detter J.C."/>
            <person name="Tapia R."/>
            <person name="Han C."/>
            <person name="Land M."/>
            <person name="Hauser L."/>
            <person name="Markowitz V."/>
            <person name="Cheng J.-F."/>
            <person name="Hugenholtz P."/>
            <person name="Woyke T."/>
            <person name="Wu D."/>
            <person name="Spring S."/>
            <person name="Schroeder M."/>
            <person name="Brambilla E."/>
            <person name="Klenk H.-P."/>
            <person name="Eisen J.A."/>
        </authorList>
    </citation>
    <scope>NUCLEOTIDE SEQUENCE [LARGE SCALE GENOMIC DNA]</scope>
    <source>
        <strain evidence="6">DSM 8271 / FlGlyR</strain>
    </source>
</reference>
<evidence type="ECO:0000313" key="6">
    <source>
        <dbReference type="Proteomes" id="UP000007488"/>
    </source>
</evidence>
<reference evidence="5 6" key="1">
    <citation type="journal article" date="2011" name="Stand. Genomic Sci.">
        <title>Complete genome sequence of Syntrophobotulus glycolicus type strain (FlGlyR).</title>
        <authorList>
            <person name="Han C."/>
            <person name="Mwirichia R."/>
            <person name="Chertkov O."/>
            <person name="Held B."/>
            <person name="Lapidus A."/>
            <person name="Nolan M."/>
            <person name="Lucas S."/>
            <person name="Hammon N."/>
            <person name="Deshpande S."/>
            <person name="Cheng J.F."/>
            <person name="Tapia R."/>
            <person name="Goodwin L."/>
            <person name="Pitluck S."/>
            <person name="Huntemann M."/>
            <person name="Liolios K."/>
            <person name="Ivanova N."/>
            <person name="Pagani I."/>
            <person name="Mavromatis K."/>
            <person name="Ovchinikova G."/>
            <person name="Pati A."/>
            <person name="Chen A."/>
            <person name="Palaniappan K."/>
            <person name="Land M."/>
            <person name="Hauser L."/>
            <person name="Brambilla E.M."/>
            <person name="Rohde M."/>
            <person name="Spring S."/>
            <person name="Sikorski J."/>
            <person name="Goker M."/>
            <person name="Woyke T."/>
            <person name="Bristow J."/>
            <person name="Eisen J.A."/>
            <person name="Markowitz V."/>
            <person name="Hugenholtz P."/>
            <person name="Kyrpides N.C."/>
            <person name="Klenk H.P."/>
            <person name="Detter J.C."/>
        </authorList>
    </citation>
    <scope>NUCLEOTIDE SEQUENCE [LARGE SCALE GENOMIC DNA]</scope>
    <source>
        <strain evidence="6">DSM 8271 / FlGlyR</strain>
    </source>
</reference>
<accession>F0T2N1</accession>
<evidence type="ECO:0000256" key="1">
    <source>
        <dbReference type="ARBA" id="ARBA00022737"/>
    </source>
</evidence>
<dbReference type="InterPro" id="IPR050708">
    <property type="entry name" value="T6SS_VgrG/RHS"/>
</dbReference>
<organism evidence="5 6">
    <name type="scientific">Syntrophobotulus glycolicus (strain DSM 8271 / FlGlyR)</name>
    <dbReference type="NCBI Taxonomy" id="645991"/>
    <lineage>
        <taxon>Bacteria</taxon>
        <taxon>Bacillati</taxon>
        <taxon>Bacillota</taxon>
        <taxon>Clostridia</taxon>
        <taxon>Eubacteriales</taxon>
        <taxon>Desulfitobacteriaceae</taxon>
        <taxon>Syntrophobotulus</taxon>
    </lineage>
</organism>
<dbReference type="Pfam" id="PF05593">
    <property type="entry name" value="RHS_repeat"/>
    <property type="match status" value="1"/>
</dbReference>
<dbReference type="InterPro" id="IPR056823">
    <property type="entry name" value="TEN-like_YD-shell"/>
</dbReference>
<dbReference type="HOGENOM" id="CLU_429552_0_0_9"/>
<evidence type="ECO:0000259" key="4">
    <source>
        <dbReference type="Pfam" id="PF25023"/>
    </source>
</evidence>
<keyword evidence="3" id="KW-1133">Transmembrane helix</keyword>
<keyword evidence="1" id="KW-0677">Repeat</keyword>
<dbReference type="Gene3D" id="2.180.10.10">
    <property type="entry name" value="RHS repeat-associated core"/>
    <property type="match status" value="1"/>
</dbReference>
<dbReference type="InterPro" id="IPR006530">
    <property type="entry name" value="YD"/>
</dbReference>
<dbReference type="KEGG" id="sgy:Sgly_2141"/>
<feature type="compositionally biased region" description="Low complexity" evidence="2">
    <location>
        <begin position="461"/>
        <end position="515"/>
    </location>
</feature>
<keyword evidence="3" id="KW-0472">Membrane</keyword>
<dbReference type="STRING" id="645991.Sgly_2141"/>
<dbReference type="InterPro" id="IPR022385">
    <property type="entry name" value="Rhs_assc_core"/>
</dbReference>
<dbReference type="RefSeq" id="WP_013625297.1">
    <property type="nucleotide sequence ID" value="NC_015172.1"/>
</dbReference>
<evidence type="ECO:0000313" key="5">
    <source>
        <dbReference type="EMBL" id="ADY56430.1"/>
    </source>
</evidence>
<dbReference type="eggNOG" id="COG3209">
    <property type="taxonomic scope" value="Bacteria"/>
</dbReference>
<keyword evidence="3" id="KW-0812">Transmembrane</keyword>
<dbReference type="PANTHER" id="PTHR32305:SF15">
    <property type="entry name" value="PROTEIN RHSA-RELATED"/>
    <property type="match status" value="1"/>
</dbReference>
<dbReference type="AlphaFoldDB" id="F0T2N1"/>
<dbReference type="NCBIfam" id="TIGR03696">
    <property type="entry name" value="Rhs_assc_core"/>
    <property type="match status" value="1"/>
</dbReference>
<name>F0T2N1_SYNGF</name>
<dbReference type="Pfam" id="PF25023">
    <property type="entry name" value="TEN_YD-shell"/>
    <property type="match status" value="1"/>
</dbReference>
<dbReference type="NCBIfam" id="TIGR01643">
    <property type="entry name" value="YD_repeat_2x"/>
    <property type="match status" value="2"/>
</dbReference>
<gene>
    <name evidence="5" type="ordered locus">Sgly_2141</name>
</gene>
<dbReference type="InterPro" id="IPR031325">
    <property type="entry name" value="RHS_repeat"/>
</dbReference>
<keyword evidence="6" id="KW-1185">Reference proteome</keyword>
<proteinExistence type="predicted"/>
<dbReference type="Proteomes" id="UP000007488">
    <property type="component" value="Chromosome"/>
</dbReference>
<dbReference type="EMBL" id="CP002547">
    <property type="protein sequence ID" value="ADY56430.1"/>
    <property type="molecule type" value="Genomic_DNA"/>
</dbReference>
<dbReference type="OrthoDB" id="513777at2"/>
<feature type="region of interest" description="Disordered" evidence="2">
    <location>
        <begin position="456"/>
        <end position="522"/>
    </location>
</feature>
<dbReference type="PANTHER" id="PTHR32305">
    <property type="match status" value="1"/>
</dbReference>
<sequence length="637" mass="69164">MTFLYDSLADLPQGQVAEISTDPKNNVTAKISDQAGRILSVTSGGQTTNYTYYDNGSKHMTIYPDGFSEEYAYYDNGWLRTLTNKKADQTVIDAYTYTYDAAGNMISKTDGKGTTTYTYDPLNRLETVTEPSSKITGYTFDGAGNRLTQTETYQGSTILDVYTYNTQNRLTGLVTALNGVTAKTVSYAYDHNGNQLNVSTTAYQNGIAGTTETMTNTFDSLNRLIGTGMPDGTNVTNAYNGEGFRVRKDVNGQVAKYVYEGDKIVLELDGLGNQIARNLYGTNLISRTVQGTTLYYMYNGHADVTALIDATGTIQATYYYDAFGNILEQMGNVNNNITYSGYQYDKETGMYYLQSRYYDPIIARFLSEDSYWGDQNDPLSLNLYTYCHNEPLMYFDPSGRWKQTIVNGRVYETAEPGDTLWSLANYYTGWGGNWKELNYSGDPNTMSVGTKIDVTKYRPQNGSSSSSTGSSNTSSKPSNNVNSNSNSNSSSKTNSNSSGKTNSSTNNNSSNSGSSAGPGGTTAVGLGTITKELFKNTVTESVNEALERKINALPKASTVADVLKVTKRTVPVVSVAIDVIDDYQSYQGNNFYKAAAVAVGAVVGGVTAALGGSLVTGIVVGTLVGLTGNYIKRTFFK</sequence>
<protein>
    <submittedName>
        <fullName evidence="5">RHS repeat-associated core domain protein</fullName>
    </submittedName>
</protein>
<evidence type="ECO:0000256" key="3">
    <source>
        <dbReference type="SAM" id="Phobius"/>
    </source>
</evidence>
<feature type="transmembrane region" description="Helical" evidence="3">
    <location>
        <begin position="594"/>
        <end position="627"/>
    </location>
</feature>
<feature type="domain" description="Teneurin-like YD-shell" evidence="4">
    <location>
        <begin position="130"/>
        <end position="391"/>
    </location>
</feature>
<evidence type="ECO:0000256" key="2">
    <source>
        <dbReference type="SAM" id="MobiDB-lite"/>
    </source>
</evidence>